<gene>
    <name evidence="3" type="ORF">GWO12_10255</name>
</gene>
<keyword evidence="2" id="KW-0732">Signal</keyword>
<evidence type="ECO:0000313" key="4">
    <source>
        <dbReference type="Proteomes" id="UP000702544"/>
    </source>
</evidence>
<dbReference type="AlphaFoldDB" id="A0AAE4Z877"/>
<name>A0AAE4Z877_9BACT</name>
<evidence type="ECO:0000313" key="3">
    <source>
        <dbReference type="EMBL" id="NIR75473.1"/>
    </source>
</evidence>
<sequence length="110" mass="11540">MRSRDGLTRAAALALLLALPGTAGARLAIDSLAASANTARVETEHSGGCAWEHDHRVCLQAQHIPWAFSRSNSDPNPASARPLEPGPVRHFAPAQSLGFQGGARAPPPFL</sequence>
<protein>
    <submittedName>
        <fullName evidence="3">Uncharacterized protein</fullName>
    </submittedName>
</protein>
<comment type="caution">
    <text evidence="3">The sequence shown here is derived from an EMBL/GenBank/DDBJ whole genome shotgun (WGS) entry which is preliminary data.</text>
</comment>
<accession>A0AAE4Z877</accession>
<proteinExistence type="predicted"/>
<feature type="region of interest" description="Disordered" evidence="1">
    <location>
        <begin position="69"/>
        <end position="110"/>
    </location>
</feature>
<reference evidence="3 4" key="1">
    <citation type="submission" date="2020-01" db="EMBL/GenBank/DDBJ databases">
        <title>Genomes assembled from Gulf of Kutch pelagic sediment metagenomes.</title>
        <authorList>
            <person name="Chandrashekar M."/>
            <person name="Mahajan M.S."/>
            <person name="Dave K.J."/>
            <person name="Vatsa P."/>
            <person name="Nathani N.M."/>
        </authorList>
    </citation>
    <scope>NUCLEOTIDE SEQUENCE [LARGE SCALE GENOMIC DNA]</scope>
    <source>
        <strain evidence="3">KS3-K002</strain>
    </source>
</reference>
<feature type="signal peptide" evidence="2">
    <location>
        <begin position="1"/>
        <end position="25"/>
    </location>
</feature>
<evidence type="ECO:0000256" key="2">
    <source>
        <dbReference type="SAM" id="SignalP"/>
    </source>
</evidence>
<dbReference type="Proteomes" id="UP000702544">
    <property type="component" value="Unassembled WGS sequence"/>
</dbReference>
<evidence type="ECO:0000256" key="1">
    <source>
        <dbReference type="SAM" id="MobiDB-lite"/>
    </source>
</evidence>
<organism evidence="3 4">
    <name type="scientific">Candidatus Kutchimonas denitrificans</name>
    <dbReference type="NCBI Taxonomy" id="3056748"/>
    <lineage>
        <taxon>Bacteria</taxon>
        <taxon>Pseudomonadati</taxon>
        <taxon>Gemmatimonadota</taxon>
        <taxon>Gemmatimonadia</taxon>
        <taxon>Candidatus Palauibacterales</taxon>
        <taxon>Candidatus Palauibacteraceae</taxon>
        <taxon>Candidatus Kutchimonas</taxon>
    </lineage>
</organism>
<feature type="chain" id="PRO_5042298107" evidence="2">
    <location>
        <begin position="26"/>
        <end position="110"/>
    </location>
</feature>
<dbReference type="EMBL" id="JAACAK010000083">
    <property type="protein sequence ID" value="NIR75473.1"/>
    <property type="molecule type" value="Genomic_DNA"/>
</dbReference>